<dbReference type="Proteomes" id="UP000094243">
    <property type="component" value="Unassembled WGS sequence"/>
</dbReference>
<name>A0A1E3RX21_9MYCO</name>
<accession>A0A1E3RX21</accession>
<evidence type="ECO:0000313" key="2">
    <source>
        <dbReference type="Proteomes" id="UP000094243"/>
    </source>
</evidence>
<dbReference type="AlphaFoldDB" id="A0A1E3RX21"/>
<sequence length="69" mass="7986">MTIDQVAPAAPPELDAQASMNVHFSRWVEQRRAEFDRERTVAPRVARMLATGNVLCLSPDERLRRHRCR</sequence>
<organism evidence="1 2">
    <name type="scientific">Mycolicibacterium holsaticum</name>
    <dbReference type="NCBI Taxonomy" id="152142"/>
    <lineage>
        <taxon>Bacteria</taxon>
        <taxon>Bacillati</taxon>
        <taxon>Actinomycetota</taxon>
        <taxon>Actinomycetes</taxon>
        <taxon>Mycobacteriales</taxon>
        <taxon>Mycobacteriaceae</taxon>
        <taxon>Mycolicibacterium</taxon>
    </lineage>
</organism>
<reference evidence="2" key="1">
    <citation type="submission" date="2016-09" db="EMBL/GenBank/DDBJ databases">
        <authorList>
            <person name="Greninger A.L."/>
            <person name="Jerome K.R."/>
            <person name="Mcnair B."/>
            <person name="Wallis C."/>
            <person name="Fang F."/>
        </authorList>
    </citation>
    <scope>NUCLEOTIDE SEQUENCE [LARGE SCALE GENOMIC DNA]</scope>
    <source>
        <strain evidence="2">M7</strain>
    </source>
</reference>
<proteinExistence type="predicted"/>
<gene>
    <name evidence="1" type="ORF">BHQ17_10905</name>
</gene>
<comment type="caution">
    <text evidence="1">The sequence shown here is derived from an EMBL/GenBank/DDBJ whole genome shotgun (WGS) entry which is preliminary data.</text>
</comment>
<dbReference type="RefSeq" id="WP_069405251.1">
    <property type="nucleotide sequence ID" value="NZ_MIGZ01000053.1"/>
</dbReference>
<evidence type="ECO:0000313" key="1">
    <source>
        <dbReference type="EMBL" id="ODQ93952.1"/>
    </source>
</evidence>
<protein>
    <submittedName>
        <fullName evidence="1">Uncharacterized protein</fullName>
    </submittedName>
</protein>
<dbReference type="EMBL" id="MIGZ01000053">
    <property type="protein sequence ID" value="ODQ93952.1"/>
    <property type="molecule type" value="Genomic_DNA"/>
</dbReference>
<keyword evidence="2" id="KW-1185">Reference proteome</keyword>